<name>A0A8J7CEA0_9BACT</name>
<feature type="chain" id="PRO_5035251120" evidence="6">
    <location>
        <begin position="35"/>
        <end position="1254"/>
    </location>
</feature>
<evidence type="ECO:0000256" key="5">
    <source>
        <dbReference type="SAM" id="MobiDB-lite"/>
    </source>
</evidence>
<dbReference type="SMART" id="SM00237">
    <property type="entry name" value="Calx_beta"/>
    <property type="match status" value="2"/>
</dbReference>
<evidence type="ECO:0000256" key="1">
    <source>
        <dbReference type="ARBA" id="ARBA00022729"/>
    </source>
</evidence>
<dbReference type="PROSITE" id="PS50835">
    <property type="entry name" value="IG_LIKE"/>
    <property type="match status" value="1"/>
</dbReference>
<dbReference type="PANTHER" id="PTHR24104:SF25">
    <property type="entry name" value="PROTEIN LIN-41"/>
    <property type="match status" value="1"/>
</dbReference>
<dbReference type="GO" id="GO:0008270">
    <property type="term" value="F:zinc ion binding"/>
    <property type="evidence" value="ECO:0007669"/>
    <property type="project" value="UniProtKB-KW"/>
</dbReference>
<evidence type="ECO:0000256" key="4">
    <source>
        <dbReference type="PROSITE-ProRule" id="PRU00504"/>
    </source>
</evidence>
<proteinExistence type="predicted"/>
<dbReference type="PANTHER" id="PTHR24104">
    <property type="entry name" value="E3 UBIQUITIN-PROTEIN LIGASE NHLRC1-RELATED"/>
    <property type="match status" value="1"/>
</dbReference>
<dbReference type="InterPro" id="IPR011042">
    <property type="entry name" value="6-blade_b-propeller_TolB-like"/>
</dbReference>
<feature type="repeat" description="NHL" evidence="4">
    <location>
        <begin position="469"/>
        <end position="513"/>
    </location>
</feature>
<dbReference type="NCBIfam" id="NF012200">
    <property type="entry name" value="choice_anch_D"/>
    <property type="match status" value="2"/>
</dbReference>
<protein>
    <submittedName>
        <fullName evidence="8">Choice-of-anchor D domain-containing protein</fullName>
    </submittedName>
</protein>
<dbReference type="InterPro" id="IPR001258">
    <property type="entry name" value="NHL_repeat"/>
</dbReference>
<feature type="region of interest" description="Disordered" evidence="5">
    <location>
        <begin position="1229"/>
        <end position="1254"/>
    </location>
</feature>
<dbReference type="GO" id="GO:0007154">
    <property type="term" value="P:cell communication"/>
    <property type="evidence" value="ECO:0007669"/>
    <property type="project" value="InterPro"/>
</dbReference>
<dbReference type="InterPro" id="IPR038081">
    <property type="entry name" value="CalX-like_sf"/>
</dbReference>
<dbReference type="InterPro" id="IPR013783">
    <property type="entry name" value="Ig-like_fold"/>
</dbReference>
<dbReference type="InterPro" id="IPR050952">
    <property type="entry name" value="TRIM-NHL_E3_ligases"/>
</dbReference>
<gene>
    <name evidence="8" type="ORF">IFK94_07335</name>
</gene>
<dbReference type="SUPFAM" id="SSF63829">
    <property type="entry name" value="Calcium-dependent phosphotriesterase"/>
    <property type="match status" value="1"/>
</dbReference>
<dbReference type="InterPro" id="IPR003644">
    <property type="entry name" value="Calx_beta"/>
</dbReference>
<dbReference type="Gene3D" id="2.60.40.2030">
    <property type="match status" value="2"/>
</dbReference>
<feature type="domain" description="Ig-like" evidence="7">
    <location>
        <begin position="159"/>
        <end position="242"/>
    </location>
</feature>
<accession>A0A8J7CEA0</accession>
<keyword evidence="1 6" id="KW-0732">Signal</keyword>
<keyword evidence="2" id="KW-0677">Repeat</keyword>
<dbReference type="SUPFAM" id="SSF49299">
    <property type="entry name" value="PKD domain"/>
    <property type="match status" value="1"/>
</dbReference>
<dbReference type="InterPro" id="IPR007110">
    <property type="entry name" value="Ig-like_dom"/>
</dbReference>
<dbReference type="Proteomes" id="UP000648239">
    <property type="component" value="Unassembled WGS sequence"/>
</dbReference>
<dbReference type="EMBL" id="JACXWD010000018">
    <property type="protein sequence ID" value="MBD3867919.1"/>
    <property type="molecule type" value="Genomic_DNA"/>
</dbReference>
<dbReference type="Pfam" id="PF03160">
    <property type="entry name" value="Calx-beta"/>
    <property type="match status" value="2"/>
</dbReference>
<feature type="signal peptide" evidence="6">
    <location>
        <begin position="1"/>
        <end position="34"/>
    </location>
</feature>
<dbReference type="AlphaFoldDB" id="A0A8J7CEA0"/>
<dbReference type="InterPro" id="IPR035986">
    <property type="entry name" value="PKD_dom_sf"/>
</dbReference>
<reference evidence="8 9" key="1">
    <citation type="submission" date="2020-08" db="EMBL/GenBank/DDBJ databases">
        <title>Acidobacteriota in marine sediments use diverse sulfur dissimilation pathways.</title>
        <authorList>
            <person name="Wasmund K."/>
        </authorList>
    </citation>
    <scope>NUCLEOTIDE SEQUENCE [LARGE SCALE GENOMIC DNA]</scope>
    <source>
        <strain evidence="8">MAG AM4</strain>
    </source>
</reference>
<evidence type="ECO:0000256" key="2">
    <source>
        <dbReference type="ARBA" id="ARBA00022737"/>
    </source>
</evidence>
<evidence type="ECO:0000313" key="9">
    <source>
        <dbReference type="Proteomes" id="UP000648239"/>
    </source>
</evidence>
<evidence type="ECO:0000259" key="7">
    <source>
        <dbReference type="PROSITE" id="PS50835"/>
    </source>
</evidence>
<dbReference type="SUPFAM" id="SSF141072">
    <property type="entry name" value="CalX-like"/>
    <property type="match status" value="2"/>
</dbReference>
<dbReference type="Gene3D" id="2.60.120.260">
    <property type="entry name" value="Galactose-binding domain-like"/>
    <property type="match status" value="1"/>
</dbReference>
<evidence type="ECO:0000256" key="6">
    <source>
        <dbReference type="SAM" id="SignalP"/>
    </source>
</evidence>
<keyword evidence="3" id="KW-0106">Calcium</keyword>
<evidence type="ECO:0000256" key="3">
    <source>
        <dbReference type="ARBA" id="ARBA00022837"/>
    </source>
</evidence>
<dbReference type="Gene3D" id="2.120.10.30">
    <property type="entry name" value="TolB, C-terminal domain"/>
    <property type="match status" value="3"/>
</dbReference>
<comment type="caution">
    <text evidence="8">The sequence shown here is derived from an EMBL/GenBank/DDBJ whole genome shotgun (WGS) entry which is preliminary data.</text>
</comment>
<sequence>MKTMSRISERCTQRKLCPSAVRLVLLLWFVSFPAASLANVAPVVDSLTASTTAIAPGEVVFLQVDAHDPDCPDVCTTGCGTYIRSDATSWTADGGTFENTDLGVDGSPYTSTTDWRAPMTEGLYTISIYLPDSGGFVCGGRESTTQDIQIQVTLNPNSPPVIESLTAQPVAMYPGETSNLTCTATDPENDPLTYVWSADSGTLTPGVNGAAVFTADTPGIVPVTCSVNDTSGAPASANVNLSVIGAQAEKWMEQGLEQPQRVAADATGSLFVVDGAGSIVVLNLFDGQVLYRIPAAGLIGLDVDWNGNLLVGLESGAQVWDRAGRPMLTLQAAGSDVIDVAVDHANRRYGVLDRRSSKVKVYDEFGSEVAAFGSNGDGADQCRTPLALATTSAGGYWTDTHWVVGDTGHGLIKIFNGAGAMISSFGGSGGGVGEFINLAGLDVGPDDLIYASDSFQSWVQSFNPDGTIRETFGSYGAGLGQFETPAGLVVADGYDRLVVASVNSSRLQVFATTSNPVIQGPLPAPVLEPASLTFPMQELGSTSNPIGAVLRNDGGAPFGIAQVSITGDFSQTNGCDDFVDPAGSCTFQVLFAPTGTGELTGELRVETSAREGTVVAALAGTGVQSPSLTLTPQSLYFQDQTVGTTSVPQFVTVTNLGPGDLAIHGIDTAAPYLQSNDCPATMPEGTWCTVQVRFAPDTVGDTFPGNLTVDSTGLNGPHTVALDGSSVLAGIDVADIRIIEGDADPVQVGFDVTLEAASSTAITVDYATADDTAVAGQDYDAVSGTLLFAPGETLKIISVSILPDLILEPDEETFDLTLINPTGAVLGDSHAVGVIEDNEVCAGPNLLVNPGAEQFNEGSGIPGWTEVSGFDWQSVAGLPDPFEGERFFSPGTTAAAELEQMVDLSAFADLILAGGQKFEFEGYVRSGDEIPADGARIVVEYLHAVTGLVLDSYDSGEFTDITGWSRLHDIREAPIDTGWIRVRLLATRYTGEGNDAWFDGLVLRSHRAAVLVVDDNTDYEGDPGATFGLPFAIRLSCAYGEAVSLDFSTVAGTATENLDYAYAGGSTGIPSGSTGSDVPVTIYGDGEDEPHETFFLNLANTLPQKVVLQDGSGLGTITNDDFCPETPSYWLKHDWLWPVYSLAIGGVTYDQQGITSLLSYKGNDVASEVAREQAAAKLNLAQGSPPSIRPIVVEADEFLTLHPPGSDPQGADATWGLRILADLTSYNKSKCQSGSSAERSTVDEQPTTQNLQSR</sequence>
<dbReference type="Gene3D" id="2.60.40.10">
    <property type="entry name" value="Immunoglobulins"/>
    <property type="match status" value="3"/>
</dbReference>
<organism evidence="8 9">
    <name type="scientific">Candidatus Polarisedimenticola svalbardensis</name>
    <dbReference type="NCBI Taxonomy" id="2886004"/>
    <lineage>
        <taxon>Bacteria</taxon>
        <taxon>Pseudomonadati</taxon>
        <taxon>Acidobacteriota</taxon>
        <taxon>Candidatus Polarisedimenticolia</taxon>
        <taxon>Candidatus Polarisedimenticolales</taxon>
        <taxon>Candidatus Polarisedimenticolaceae</taxon>
        <taxon>Candidatus Polarisedimenticola</taxon>
    </lineage>
</organism>
<evidence type="ECO:0000313" key="8">
    <source>
        <dbReference type="EMBL" id="MBD3867919.1"/>
    </source>
</evidence>
<dbReference type="Pfam" id="PF17963">
    <property type="entry name" value="Big_9"/>
    <property type="match status" value="1"/>
</dbReference>
<dbReference type="PROSITE" id="PS51125">
    <property type="entry name" value="NHL"/>
    <property type="match status" value="1"/>
</dbReference>
<dbReference type="GO" id="GO:0016020">
    <property type="term" value="C:membrane"/>
    <property type="evidence" value="ECO:0007669"/>
    <property type="project" value="InterPro"/>
</dbReference>